<dbReference type="InterPro" id="IPR050471">
    <property type="entry name" value="AB_hydrolase"/>
</dbReference>
<dbReference type="RefSeq" id="WP_101751783.1">
    <property type="nucleotide sequence ID" value="NZ_CP025430.1"/>
</dbReference>
<feature type="domain" description="AB hydrolase-1" evidence="1">
    <location>
        <begin position="33"/>
        <end position="149"/>
    </location>
</feature>
<dbReference type="SUPFAM" id="SSF53474">
    <property type="entry name" value="alpha/beta-Hydrolases"/>
    <property type="match status" value="1"/>
</dbReference>
<dbReference type="EMBL" id="CP025430">
    <property type="protein sequence ID" value="AUH63742.1"/>
    <property type="molecule type" value="Genomic_DNA"/>
</dbReference>
<gene>
    <name evidence="2" type="ORF">CX676_05865</name>
</gene>
<dbReference type="PANTHER" id="PTHR43433:SF5">
    <property type="entry name" value="AB HYDROLASE-1 DOMAIN-CONTAINING PROTEIN"/>
    <property type="match status" value="1"/>
</dbReference>
<dbReference type="Gene3D" id="3.40.50.1820">
    <property type="entry name" value="alpha/beta hydrolase"/>
    <property type="match status" value="1"/>
</dbReference>
<dbReference type="GO" id="GO:0004806">
    <property type="term" value="F:triacylglycerol lipase activity"/>
    <property type="evidence" value="ECO:0007669"/>
    <property type="project" value="TreeGrafter"/>
</dbReference>
<dbReference type="AlphaFoldDB" id="A0A2H5EWS3"/>
<evidence type="ECO:0000259" key="1">
    <source>
        <dbReference type="Pfam" id="PF00561"/>
    </source>
</evidence>
<name>A0A2H5EWS3_9RHOB</name>
<evidence type="ECO:0000313" key="2">
    <source>
        <dbReference type="EMBL" id="AUH63742.1"/>
    </source>
</evidence>
<organism evidence="2 3">
    <name type="scientific">Paracoccus zhejiangensis</name>
    <dbReference type="NCBI Taxonomy" id="1077935"/>
    <lineage>
        <taxon>Bacteria</taxon>
        <taxon>Pseudomonadati</taxon>
        <taxon>Pseudomonadota</taxon>
        <taxon>Alphaproteobacteria</taxon>
        <taxon>Rhodobacterales</taxon>
        <taxon>Paracoccaceae</taxon>
        <taxon>Paracoccus</taxon>
    </lineage>
</organism>
<dbReference type="InterPro" id="IPR029058">
    <property type="entry name" value="AB_hydrolase_fold"/>
</dbReference>
<dbReference type="KEGG" id="pzh:CX676_05865"/>
<dbReference type="PANTHER" id="PTHR43433">
    <property type="entry name" value="HYDROLASE, ALPHA/BETA FOLD FAMILY PROTEIN"/>
    <property type="match status" value="1"/>
</dbReference>
<dbReference type="OrthoDB" id="9798888at2"/>
<dbReference type="Proteomes" id="UP000234530">
    <property type="component" value="Chromosome"/>
</dbReference>
<protein>
    <recommendedName>
        <fullName evidence="1">AB hydrolase-1 domain-containing protein</fullName>
    </recommendedName>
</protein>
<accession>A0A2H5EWS3</accession>
<dbReference type="GO" id="GO:0046503">
    <property type="term" value="P:glycerolipid catabolic process"/>
    <property type="evidence" value="ECO:0007669"/>
    <property type="project" value="TreeGrafter"/>
</dbReference>
<sequence>MREQGGILDAERFATVPSGTTICFRDLGKASDPALLLIAGLGEDINAWGGEFVSALVARGFRVITMDNRDVGRSTFASRPAPMVWRQVLARPRKDAYSLADMAADATGVLDHLGIGRVHLVGRSMGGMIAQTIAATVPDRVLSLTSIYSTTGAKKVGQPVRTAVRKSTTVAAG</sequence>
<evidence type="ECO:0000313" key="3">
    <source>
        <dbReference type="Proteomes" id="UP000234530"/>
    </source>
</evidence>
<reference evidence="2 3" key="1">
    <citation type="journal article" date="2013" name="Antonie Van Leeuwenhoek">
        <title>Paracoccus zhejiangensis sp. nov., isolated from activated sludge in wastewater-treatment system.</title>
        <authorList>
            <person name="Wu Z.G."/>
            <person name="Zhang D.F."/>
            <person name="Liu Y.L."/>
            <person name="Wang F."/>
            <person name="Jiang X."/>
            <person name="Li C."/>
            <person name="Li S.P."/>
            <person name="Hong Q."/>
            <person name="Li W.J."/>
        </authorList>
    </citation>
    <scope>NUCLEOTIDE SEQUENCE [LARGE SCALE GENOMIC DNA]</scope>
    <source>
        <strain evidence="2 3">J6</strain>
    </source>
</reference>
<keyword evidence="3" id="KW-1185">Reference proteome</keyword>
<proteinExistence type="predicted"/>
<dbReference type="Pfam" id="PF00561">
    <property type="entry name" value="Abhydrolase_1"/>
    <property type="match status" value="1"/>
</dbReference>
<dbReference type="InterPro" id="IPR000073">
    <property type="entry name" value="AB_hydrolase_1"/>
</dbReference>